<dbReference type="EMBL" id="JBEZVI010000035">
    <property type="protein sequence ID" value="MEU3714145.1"/>
    <property type="molecule type" value="Genomic_DNA"/>
</dbReference>
<name>A0ABV2Z813_9ACTN</name>
<feature type="transmembrane region" description="Helical" evidence="1">
    <location>
        <begin position="49"/>
        <end position="70"/>
    </location>
</feature>
<evidence type="ECO:0008006" key="5">
    <source>
        <dbReference type="Google" id="ProtNLM"/>
    </source>
</evidence>
<dbReference type="Proteomes" id="UP001550853">
    <property type="component" value="Unassembled WGS sequence"/>
</dbReference>
<accession>A0ABV2Z813</accession>
<evidence type="ECO:0000256" key="2">
    <source>
        <dbReference type="SAM" id="SignalP"/>
    </source>
</evidence>
<protein>
    <recommendedName>
        <fullName evidence="5">LPXTG cell wall anchor domain-containing protein</fullName>
    </recommendedName>
</protein>
<dbReference type="RefSeq" id="WP_157848012.1">
    <property type="nucleotide sequence ID" value="NZ_JBEZVI010000035.1"/>
</dbReference>
<keyword evidence="1" id="KW-0812">Transmembrane</keyword>
<sequence length="88" mass="9011">MRRFTMRSPLLTLCALLAVHVAGGAALAPPARAAAPRTTASGTAAEMSGAQAVGLVLAGGAILIIAGQLLRLRLRIRRERQGGGTDDH</sequence>
<evidence type="ECO:0000256" key="1">
    <source>
        <dbReference type="SAM" id="Phobius"/>
    </source>
</evidence>
<reference evidence="3 4" key="1">
    <citation type="submission" date="2024-06" db="EMBL/GenBank/DDBJ databases">
        <title>The Natural Products Discovery Center: Release of the First 8490 Sequenced Strains for Exploring Actinobacteria Biosynthetic Diversity.</title>
        <authorList>
            <person name="Kalkreuter E."/>
            <person name="Kautsar S.A."/>
            <person name="Yang D."/>
            <person name="Bader C.D."/>
            <person name="Teijaro C.N."/>
            <person name="Fluegel L."/>
            <person name="Davis C.M."/>
            <person name="Simpson J.R."/>
            <person name="Lauterbach L."/>
            <person name="Steele A.D."/>
            <person name="Gui C."/>
            <person name="Meng S."/>
            <person name="Li G."/>
            <person name="Viehrig K."/>
            <person name="Ye F."/>
            <person name="Su P."/>
            <person name="Kiefer A.F."/>
            <person name="Nichols A."/>
            <person name="Cepeda A.J."/>
            <person name="Yan W."/>
            <person name="Fan B."/>
            <person name="Jiang Y."/>
            <person name="Adhikari A."/>
            <person name="Zheng C.-J."/>
            <person name="Schuster L."/>
            <person name="Cowan T.M."/>
            <person name="Smanski M.J."/>
            <person name="Chevrette M.G."/>
            <person name="De Carvalho L.P.S."/>
            <person name="Shen B."/>
        </authorList>
    </citation>
    <scope>NUCLEOTIDE SEQUENCE [LARGE SCALE GENOMIC DNA]</scope>
    <source>
        <strain evidence="3 4">NPDC033039</strain>
    </source>
</reference>
<keyword evidence="1" id="KW-0472">Membrane</keyword>
<gene>
    <name evidence="3" type="ORF">AB0E61_29100</name>
</gene>
<keyword evidence="1" id="KW-1133">Transmembrane helix</keyword>
<organism evidence="3 4">
    <name type="scientific">Streptomyces catenulae</name>
    <dbReference type="NCBI Taxonomy" id="66875"/>
    <lineage>
        <taxon>Bacteria</taxon>
        <taxon>Bacillati</taxon>
        <taxon>Actinomycetota</taxon>
        <taxon>Actinomycetes</taxon>
        <taxon>Kitasatosporales</taxon>
        <taxon>Streptomycetaceae</taxon>
        <taxon>Streptomyces</taxon>
    </lineage>
</organism>
<proteinExistence type="predicted"/>
<evidence type="ECO:0000313" key="4">
    <source>
        <dbReference type="Proteomes" id="UP001550853"/>
    </source>
</evidence>
<feature type="chain" id="PRO_5046396737" description="LPXTG cell wall anchor domain-containing protein" evidence="2">
    <location>
        <begin position="34"/>
        <end position="88"/>
    </location>
</feature>
<evidence type="ECO:0000313" key="3">
    <source>
        <dbReference type="EMBL" id="MEU3714145.1"/>
    </source>
</evidence>
<comment type="caution">
    <text evidence="3">The sequence shown here is derived from an EMBL/GenBank/DDBJ whole genome shotgun (WGS) entry which is preliminary data.</text>
</comment>
<keyword evidence="2" id="KW-0732">Signal</keyword>
<feature type="signal peptide" evidence="2">
    <location>
        <begin position="1"/>
        <end position="33"/>
    </location>
</feature>
<keyword evidence="4" id="KW-1185">Reference proteome</keyword>